<dbReference type="InterPro" id="IPR004020">
    <property type="entry name" value="DAPIN"/>
</dbReference>
<accession>A0A8C3AFS8</accession>
<dbReference type="InterPro" id="IPR011029">
    <property type="entry name" value="DEATH-like_dom_sf"/>
</dbReference>
<reference evidence="2" key="1">
    <citation type="submission" date="2025-08" db="UniProtKB">
        <authorList>
            <consortium name="Ensembl"/>
        </authorList>
    </citation>
    <scope>IDENTIFICATION</scope>
</reference>
<dbReference type="AlphaFoldDB" id="A0A8C3AFS8"/>
<evidence type="ECO:0000313" key="3">
    <source>
        <dbReference type="Proteomes" id="UP000694565"/>
    </source>
</evidence>
<dbReference type="GeneTree" id="ENSGT00990000204250"/>
<dbReference type="SUPFAM" id="SSF47986">
    <property type="entry name" value="DEATH domain"/>
    <property type="match status" value="1"/>
</dbReference>
<dbReference type="CDD" id="cd08321">
    <property type="entry name" value="Pyrin_ASC-like"/>
    <property type="match status" value="1"/>
</dbReference>
<proteinExistence type="predicted"/>
<name>A0A8C3AFS8_CYCLU</name>
<evidence type="ECO:0000313" key="2">
    <source>
        <dbReference type="Ensembl" id="ENSCLMP00005041707.1"/>
    </source>
</evidence>
<sequence length="111" mass="12989">MGYIWKTLENLSEKQFKEFKWFLKLEGNAEGFSAIREAGLEKADGQDTVDLMVQKYGCSRALEITMSILEEINRNDLNYWSNWLEGKLQTKNQRKRVRRVTSDLPVSQGRI</sequence>
<dbReference type="Proteomes" id="UP000694565">
    <property type="component" value="Unplaced"/>
</dbReference>
<feature type="domain" description="Pyrin" evidence="1">
    <location>
        <begin position="1"/>
        <end position="94"/>
    </location>
</feature>
<keyword evidence="3" id="KW-1185">Reference proteome</keyword>
<dbReference type="Ensembl" id="ENSCLMT00005043228.1">
    <property type="protein sequence ID" value="ENSCLMP00005041707.1"/>
    <property type="gene ID" value="ENSCLMG00005019525.1"/>
</dbReference>
<dbReference type="PROSITE" id="PS50824">
    <property type="entry name" value="DAPIN"/>
    <property type="match status" value="1"/>
</dbReference>
<evidence type="ECO:0000259" key="1">
    <source>
        <dbReference type="PROSITE" id="PS50824"/>
    </source>
</evidence>
<protein>
    <recommendedName>
        <fullName evidence="1">Pyrin domain-containing protein</fullName>
    </recommendedName>
</protein>
<dbReference type="SMART" id="SM01289">
    <property type="entry name" value="PYRIN"/>
    <property type="match status" value="1"/>
</dbReference>
<dbReference type="Gene3D" id="1.10.533.10">
    <property type="entry name" value="Death Domain, Fas"/>
    <property type="match status" value="1"/>
</dbReference>
<organism evidence="2 3">
    <name type="scientific">Cyclopterus lumpus</name>
    <name type="common">Lumpsucker</name>
    <dbReference type="NCBI Taxonomy" id="8103"/>
    <lineage>
        <taxon>Eukaryota</taxon>
        <taxon>Metazoa</taxon>
        <taxon>Chordata</taxon>
        <taxon>Craniata</taxon>
        <taxon>Vertebrata</taxon>
        <taxon>Euteleostomi</taxon>
        <taxon>Actinopterygii</taxon>
        <taxon>Neopterygii</taxon>
        <taxon>Teleostei</taxon>
        <taxon>Neoteleostei</taxon>
        <taxon>Acanthomorphata</taxon>
        <taxon>Eupercaria</taxon>
        <taxon>Perciformes</taxon>
        <taxon>Cottioidei</taxon>
        <taxon>Cottales</taxon>
        <taxon>Cyclopteridae</taxon>
        <taxon>Cyclopterus</taxon>
    </lineage>
</organism>
<reference evidence="2" key="2">
    <citation type="submission" date="2025-09" db="UniProtKB">
        <authorList>
            <consortium name="Ensembl"/>
        </authorList>
    </citation>
    <scope>IDENTIFICATION</scope>
</reference>
<dbReference type="Pfam" id="PF02758">
    <property type="entry name" value="PYRIN"/>
    <property type="match status" value="1"/>
</dbReference>